<accession>A0A4U5PYD6</accession>
<evidence type="ECO:0000313" key="2">
    <source>
        <dbReference type="EMBL" id="TKS02624.1"/>
    </source>
</evidence>
<organism evidence="2">
    <name type="scientific">Populus alba</name>
    <name type="common">White poplar</name>
    <dbReference type="NCBI Taxonomy" id="43335"/>
    <lineage>
        <taxon>Eukaryota</taxon>
        <taxon>Viridiplantae</taxon>
        <taxon>Streptophyta</taxon>
        <taxon>Embryophyta</taxon>
        <taxon>Tracheophyta</taxon>
        <taxon>Spermatophyta</taxon>
        <taxon>Magnoliopsida</taxon>
        <taxon>eudicotyledons</taxon>
        <taxon>Gunneridae</taxon>
        <taxon>Pentapetalae</taxon>
        <taxon>rosids</taxon>
        <taxon>fabids</taxon>
        <taxon>Malpighiales</taxon>
        <taxon>Salicaceae</taxon>
        <taxon>Saliceae</taxon>
        <taxon>Populus</taxon>
    </lineage>
</organism>
<feature type="region of interest" description="Disordered" evidence="1">
    <location>
        <begin position="26"/>
        <end position="48"/>
    </location>
</feature>
<name>A0A4U5PYD6_POPAL</name>
<proteinExistence type="predicted"/>
<reference evidence="2" key="1">
    <citation type="submission" date="2018-10" db="EMBL/GenBank/DDBJ databases">
        <title>Population genomic analysis revealed the cold adaptation of white poplar.</title>
        <authorList>
            <person name="Liu Y.-J."/>
        </authorList>
    </citation>
    <scope>NUCLEOTIDE SEQUENCE [LARGE SCALE GENOMIC DNA]</scope>
    <source>
        <strain evidence="2">PAL-ZL1</strain>
    </source>
</reference>
<protein>
    <submittedName>
        <fullName evidence="2">Uncharacterized protein</fullName>
    </submittedName>
</protein>
<feature type="region of interest" description="Disordered" evidence="1">
    <location>
        <begin position="76"/>
        <end position="145"/>
    </location>
</feature>
<evidence type="ECO:0000256" key="1">
    <source>
        <dbReference type="SAM" id="MobiDB-lite"/>
    </source>
</evidence>
<keyword evidence="2" id="KW-0496">Mitochondrion</keyword>
<feature type="compositionally biased region" description="Basic and acidic residues" evidence="1">
    <location>
        <begin position="98"/>
        <end position="118"/>
    </location>
</feature>
<sequence length="212" mass="23873">MASGNPEASSIEETKWESIMERTEQIVEADGVPKPNSKYLKKRSQSNWPLPTLSRLGFFSAANLPMAVDQSRVVSVMGSRPRKTEVESEAISDGDSLPSEREGKTIETKGIRTGPDRPRVRRPPPYPKSCPSEANPSYPCAKERKREKQAKKIFLKERLSKVGDFDESKVDAIFDMLIANGQLTLPPCKRPAEIDKVEDSNYCRSHRSWDIH</sequence>
<dbReference type="AlphaFoldDB" id="A0A4U5PYD6"/>
<dbReference type="EMBL" id="RCHU01000534">
    <property type="protein sequence ID" value="TKS02624.1"/>
    <property type="molecule type" value="Genomic_DNA"/>
</dbReference>
<gene>
    <name evidence="2" type="ORF">D5086_0000160250</name>
</gene>
<comment type="caution">
    <text evidence="2">The sequence shown here is derived from an EMBL/GenBank/DDBJ whole genome shotgun (WGS) entry which is preliminary data.</text>
</comment>
<geneLocation type="mitochondrion" evidence="2"/>